<reference evidence="4" key="1">
    <citation type="submission" date="2022-08" db="EMBL/GenBank/DDBJ databases">
        <title>Genomic Encyclopedia of Type Strains, Phase V (KMG-V): Genome sequencing to study the core and pangenomes of soil and plant-associated prokaryotes.</title>
        <authorList>
            <person name="Whitman W."/>
        </authorList>
    </citation>
    <scope>NUCLEOTIDE SEQUENCE</scope>
    <source>
        <strain evidence="4">SP2017</strain>
    </source>
</reference>
<feature type="domain" description="Rad50/SbcC-type AAA" evidence="2">
    <location>
        <begin position="5"/>
        <end position="226"/>
    </location>
</feature>
<keyword evidence="4" id="KW-0378">Hydrolase</keyword>
<dbReference type="EMBL" id="JANUBB010000024">
    <property type="protein sequence ID" value="MCS3953362.1"/>
    <property type="molecule type" value="Genomic_DNA"/>
</dbReference>
<feature type="region of interest" description="Disordered" evidence="1">
    <location>
        <begin position="306"/>
        <end position="358"/>
    </location>
</feature>
<protein>
    <submittedName>
        <fullName evidence="4">ATP-dependent endonuclease of OLD family</fullName>
    </submittedName>
</protein>
<feature type="compositionally biased region" description="Polar residues" evidence="1">
    <location>
        <begin position="337"/>
        <end position="357"/>
    </location>
</feature>
<dbReference type="Pfam" id="PF20469">
    <property type="entry name" value="OLD-like_TOPRIM"/>
    <property type="match status" value="1"/>
</dbReference>
<dbReference type="RefSeq" id="WP_259082609.1">
    <property type="nucleotide sequence ID" value="NZ_JANTZQ010000017.1"/>
</dbReference>
<dbReference type="CDD" id="cd01026">
    <property type="entry name" value="TOPRIM_OLD"/>
    <property type="match status" value="1"/>
</dbReference>
<comment type="caution">
    <text evidence="4">The sequence shown here is derived from an EMBL/GenBank/DDBJ whole genome shotgun (WGS) entry which is preliminary data.</text>
</comment>
<evidence type="ECO:0000259" key="2">
    <source>
        <dbReference type="Pfam" id="PF13476"/>
    </source>
</evidence>
<evidence type="ECO:0000259" key="3">
    <source>
        <dbReference type="Pfam" id="PF20469"/>
    </source>
</evidence>
<dbReference type="Gene3D" id="3.40.50.300">
    <property type="entry name" value="P-loop containing nucleotide triphosphate hydrolases"/>
    <property type="match status" value="1"/>
</dbReference>
<dbReference type="GO" id="GO:0004519">
    <property type="term" value="F:endonuclease activity"/>
    <property type="evidence" value="ECO:0007669"/>
    <property type="project" value="UniProtKB-KW"/>
</dbReference>
<dbReference type="Proteomes" id="UP001155010">
    <property type="component" value="Unassembled WGS sequence"/>
</dbReference>
<gene>
    <name evidence="4" type="ORF">GGP83_003337</name>
</gene>
<dbReference type="PANTHER" id="PTHR43581">
    <property type="entry name" value="ATP/GTP PHOSPHATASE"/>
    <property type="match status" value="1"/>
</dbReference>
<evidence type="ECO:0000256" key="1">
    <source>
        <dbReference type="SAM" id="MobiDB-lite"/>
    </source>
</evidence>
<dbReference type="InterPro" id="IPR027417">
    <property type="entry name" value="P-loop_NTPase"/>
</dbReference>
<dbReference type="PANTHER" id="PTHR43581:SF4">
    <property type="entry name" value="ATP_GTP PHOSPHATASE"/>
    <property type="match status" value="1"/>
</dbReference>
<dbReference type="GO" id="GO:0005524">
    <property type="term" value="F:ATP binding"/>
    <property type="evidence" value="ECO:0007669"/>
    <property type="project" value="InterPro"/>
</dbReference>
<proteinExistence type="predicted"/>
<dbReference type="GO" id="GO:0016887">
    <property type="term" value="F:ATP hydrolysis activity"/>
    <property type="evidence" value="ECO:0007669"/>
    <property type="project" value="InterPro"/>
</dbReference>
<accession>A0A9X2ZU85</accession>
<keyword evidence="4" id="KW-0540">Nuclease</keyword>
<dbReference type="InterPro" id="IPR051396">
    <property type="entry name" value="Bact_Antivir_Def_Nuclease"/>
</dbReference>
<keyword evidence="4" id="KW-0255">Endonuclease</keyword>
<dbReference type="InterPro" id="IPR038729">
    <property type="entry name" value="Rad50/SbcC_AAA"/>
</dbReference>
<evidence type="ECO:0000313" key="5">
    <source>
        <dbReference type="Proteomes" id="UP001155010"/>
    </source>
</evidence>
<feature type="compositionally biased region" description="Acidic residues" evidence="1">
    <location>
        <begin position="316"/>
        <end position="336"/>
    </location>
</feature>
<dbReference type="AlphaFoldDB" id="A0A9X2ZU85"/>
<sequence>MHISSVTLKGFRCFGATKPARVELESGISAFIGANGTGKTALLQALLRLFGSTQSERRIRPEDFYVRPEEKIKDSSPRTLWIEARLEFPKLLDGESPEVAPFFSKSVIRSEEPPFIRARLRAKWHRDGTIDGSIEEQTEWIRSGEKNVDEIDEDQITRMKPHERSLIRVEYIPAQRDVVSQIRRKTGSVVSELIRAVQWAEDTEDQVSEATDQMREVVGEEPAIERINNRLQSEWGALHDGNYDQNPTLHIVEEDFRDLVRDMTISFQPTATGKAHTADALSDGLRSLFHLSMLLSHHNLLMSLPLSTQEDGSGTTEEEIDPDTETEPSVDSENNDDGNSSVVESEGSDQNGSTDSPDQLAFDREELEIPQHVTFALEEPENHLAPYYLSRITEQLRDLSDSSRVQSILTSHSASTLERINPDEVRYFRLESTEDHRTAAIQQIRLPDEENSEISETDVKYIREAVKAHPELYFARFIVFAEGDSEEVVLPKLAKSLGYNFDPSFVAVVPLGGRHVNHFWRLANDLQIPHATLLDLDIGRRNAGWRRIEYVLRQLQELHGTTSLLGGELNNIEVGEPHTDVIDSPHNRFQQPTWGLREWMEYLERCHGIFFSNPLDLDWSMMRAFPEAYRDSAGSPRSFDASAVESARESVLGRSFQERLDDAVRGRWYDGTPDEEDSFIWYRYLFQTKSKPTTHLRALASLDDDQLQMQMPEVLRRLIEHINTELRRQDN</sequence>
<feature type="domain" description="OLD protein-like TOPRIM" evidence="3">
    <location>
        <begin position="474"/>
        <end position="537"/>
    </location>
</feature>
<organism evidence="4 5">
    <name type="scientific">Salinibacter ruber</name>
    <dbReference type="NCBI Taxonomy" id="146919"/>
    <lineage>
        <taxon>Bacteria</taxon>
        <taxon>Pseudomonadati</taxon>
        <taxon>Rhodothermota</taxon>
        <taxon>Rhodothermia</taxon>
        <taxon>Rhodothermales</taxon>
        <taxon>Salinibacteraceae</taxon>
        <taxon>Salinibacter</taxon>
    </lineage>
</organism>
<dbReference type="Pfam" id="PF13476">
    <property type="entry name" value="AAA_23"/>
    <property type="match status" value="1"/>
</dbReference>
<dbReference type="InterPro" id="IPR034139">
    <property type="entry name" value="TOPRIM_OLD"/>
</dbReference>
<evidence type="ECO:0000313" key="4">
    <source>
        <dbReference type="EMBL" id="MCS3953362.1"/>
    </source>
</evidence>
<dbReference type="SUPFAM" id="SSF52540">
    <property type="entry name" value="P-loop containing nucleoside triphosphate hydrolases"/>
    <property type="match status" value="2"/>
</dbReference>
<name>A0A9X2ZU85_9BACT</name>